<sequence>MSSKENREVRRRSMFDQLFDIHPNRSLLDTMDQFFTDAFGAGGGLPVSRHDSKNHYTIEATLPGVSKEEIDLELMDNTLRITVDRQESVIDDNAKAMSERKSYLERTIRLPENLVLREMRAKYDNGVLKVRFPKRRGKKIDIE</sequence>
<name>A0A0A2TAF3_9BACI</name>
<evidence type="ECO:0000313" key="5">
    <source>
        <dbReference type="Proteomes" id="UP000030147"/>
    </source>
</evidence>
<gene>
    <name evidence="4" type="ORF">N782_10470</name>
</gene>
<dbReference type="PROSITE" id="PS01031">
    <property type="entry name" value="SHSP"/>
    <property type="match status" value="1"/>
</dbReference>
<dbReference type="Pfam" id="PF00011">
    <property type="entry name" value="HSP20"/>
    <property type="match status" value="1"/>
</dbReference>
<dbReference type="eggNOG" id="COG0071">
    <property type="taxonomic scope" value="Bacteria"/>
</dbReference>
<dbReference type="CDD" id="cd06464">
    <property type="entry name" value="ACD_sHsps-like"/>
    <property type="match status" value="1"/>
</dbReference>
<dbReference type="InterPro" id="IPR008978">
    <property type="entry name" value="HSP20-like_chaperone"/>
</dbReference>
<dbReference type="STRING" id="1385514.N782_10470"/>
<evidence type="ECO:0000313" key="4">
    <source>
        <dbReference type="EMBL" id="KGP72802.1"/>
    </source>
</evidence>
<dbReference type="Proteomes" id="UP000030147">
    <property type="component" value="Unassembled WGS sequence"/>
</dbReference>
<keyword evidence="5" id="KW-1185">Reference proteome</keyword>
<feature type="domain" description="SHSP" evidence="3">
    <location>
        <begin position="38"/>
        <end position="143"/>
    </location>
</feature>
<proteinExistence type="inferred from homology"/>
<protein>
    <recommendedName>
        <fullName evidence="3">SHSP domain-containing protein</fullName>
    </recommendedName>
</protein>
<comment type="similarity">
    <text evidence="1 2">Belongs to the small heat shock protein (HSP20) family.</text>
</comment>
<dbReference type="InterPro" id="IPR031107">
    <property type="entry name" value="Small_HSP"/>
</dbReference>
<accession>A0A0A2TAF3</accession>
<dbReference type="RefSeq" id="WP_036819098.1">
    <property type="nucleotide sequence ID" value="NZ_AVBF01000023.1"/>
</dbReference>
<dbReference type="OrthoDB" id="1806521at2"/>
<evidence type="ECO:0000256" key="2">
    <source>
        <dbReference type="RuleBase" id="RU003616"/>
    </source>
</evidence>
<dbReference type="EMBL" id="AVBF01000023">
    <property type="protein sequence ID" value="KGP72802.1"/>
    <property type="molecule type" value="Genomic_DNA"/>
</dbReference>
<dbReference type="InterPro" id="IPR002068">
    <property type="entry name" value="A-crystallin/Hsp20_dom"/>
</dbReference>
<evidence type="ECO:0000259" key="3">
    <source>
        <dbReference type="PROSITE" id="PS01031"/>
    </source>
</evidence>
<evidence type="ECO:0000256" key="1">
    <source>
        <dbReference type="PROSITE-ProRule" id="PRU00285"/>
    </source>
</evidence>
<organism evidence="4 5">
    <name type="scientific">Pontibacillus yanchengensis Y32</name>
    <dbReference type="NCBI Taxonomy" id="1385514"/>
    <lineage>
        <taxon>Bacteria</taxon>
        <taxon>Bacillati</taxon>
        <taxon>Bacillota</taxon>
        <taxon>Bacilli</taxon>
        <taxon>Bacillales</taxon>
        <taxon>Bacillaceae</taxon>
        <taxon>Pontibacillus</taxon>
    </lineage>
</organism>
<dbReference type="SUPFAM" id="SSF49764">
    <property type="entry name" value="HSP20-like chaperones"/>
    <property type="match status" value="1"/>
</dbReference>
<reference evidence="4 5" key="1">
    <citation type="journal article" date="2015" name="Stand. Genomic Sci.">
        <title>High quality draft genome sequence of the moderately halophilic bacterium Pontibacillus yanchengensis Y32(T) and comparison among Pontibacillus genomes.</title>
        <authorList>
            <person name="Huang J."/>
            <person name="Qiao Z.X."/>
            <person name="Tang J.W."/>
            <person name="Wang G."/>
        </authorList>
    </citation>
    <scope>NUCLEOTIDE SEQUENCE [LARGE SCALE GENOMIC DNA]</scope>
    <source>
        <strain evidence="4 5">Y32</strain>
    </source>
</reference>
<dbReference type="Gene3D" id="2.60.40.790">
    <property type="match status" value="1"/>
</dbReference>
<dbReference type="PANTHER" id="PTHR11527">
    <property type="entry name" value="HEAT-SHOCK PROTEIN 20 FAMILY MEMBER"/>
    <property type="match status" value="1"/>
</dbReference>
<comment type="caution">
    <text evidence="4">The sequence shown here is derived from an EMBL/GenBank/DDBJ whole genome shotgun (WGS) entry which is preliminary data.</text>
</comment>
<dbReference type="AlphaFoldDB" id="A0A0A2TAF3"/>